<name>A0A1U7CXJ2_9BACT</name>
<keyword evidence="2" id="KW-1133">Transmembrane helix</keyword>
<feature type="transmembrane region" description="Helical" evidence="2">
    <location>
        <begin position="294"/>
        <end position="319"/>
    </location>
</feature>
<reference evidence="4" key="1">
    <citation type="submission" date="2016-12" db="EMBL/GenBank/DDBJ databases">
        <title>Comparative genomics of four Isosphaeraceae planctomycetes: a common pool of plasmids and glycoside hydrolase genes.</title>
        <authorList>
            <person name="Ivanova A."/>
        </authorList>
    </citation>
    <scope>NUCLEOTIDE SEQUENCE [LARGE SCALE GENOMIC DNA]</scope>
    <source>
        <strain evidence="4">PX4</strain>
    </source>
</reference>
<feature type="transmembrane region" description="Helical" evidence="2">
    <location>
        <begin position="212"/>
        <end position="232"/>
    </location>
</feature>
<feature type="transmembrane region" description="Helical" evidence="2">
    <location>
        <begin position="383"/>
        <end position="411"/>
    </location>
</feature>
<dbReference type="Proteomes" id="UP000186309">
    <property type="component" value="Chromosome"/>
</dbReference>
<protein>
    <submittedName>
        <fullName evidence="3">Uncharacterized protein</fullName>
    </submittedName>
</protein>
<evidence type="ECO:0000313" key="4">
    <source>
        <dbReference type="Proteomes" id="UP000186309"/>
    </source>
</evidence>
<keyword evidence="2" id="KW-0472">Membrane</keyword>
<keyword evidence="2" id="KW-0812">Transmembrane</keyword>
<dbReference type="AlphaFoldDB" id="A0A1U7CXJ2"/>
<dbReference type="OrthoDB" id="264332at2"/>
<feature type="transmembrane region" description="Helical" evidence="2">
    <location>
        <begin position="339"/>
        <end position="362"/>
    </location>
</feature>
<feature type="transmembrane region" description="Helical" evidence="2">
    <location>
        <begin position="423"/>
        <end position="443"/>
    </location>
</feature>
<gene>
    <name evidence="3" type="ORF">BSF38_05176</name>
</gene>
<evidence type="ECO:0000313" key="3">
    <source>
        <dbReference type="EMBL" id="APW63603.1"/>
    </source>
</evidence>
<feature type="transmembrane region" description="Helical" evidence="2">
    <location>
        <begin position="161"/>
        <end position="179"/>
    </location>
</feature>
<sequence>MSLMTTPLVWAQSGGSGASTNPAATAYLALRRWCGGLTLSSPQPVPGFEGLWIFLGALGALVLIGLALQGAGPLLKQLCDVPGHVRLAQAAAARVWRAGRLVVAAIGFTVMSWTGALTLAFFFENQDRGRSDLLLLFRTRSRSELALEQGLTAALTPLRDLAGLADNLPALLAAIWLVFRFASGVRPMFVVATNASAQAAAPRFSIRDRRTIDGWATVVWTCAGLYAVYRIVAKAAGSAELPVGNCLVLETLIVPALMLFCDGFLLAWVLVELRDAGSDVRGETRLDPTQALKLMPAAALGCLLALPARYMATAVFLASQHVPSKVLATTVGRYIRWQLGWGLVDLQGASLVLVGAVGVIAWSRGSLAETFHGYRRLLARETGRLVVGLAVAGLGCAAAAGTTYLLVFLLPPAGWVLAAADSYAHYATMPIGLWTLSALVTLAERSLPIAAAASDPLPALDVVAPAPEGSEEPDAEPIAGP</sequence>
<feature type="region of interest" description="Disordered" evidence="1">
    <location>
        <begin position="462"/>
        <end position="481"/>
    </location>
</feature>
<evidence type="ECO:0000256" key="1">
    <source>
        <dbReference type="SAM" id="MobiDB-lite"/>
    </source>
</evidence>
<proteinExistence type="predicted"/>
<dbReference type="KEGG" id="pbor:BSF38_05176"/>
<dbReference type="RefSeq" id="WP_145952328.1">
    <property type="nucleotide sequence ID" value="NZ_CP019082.1"/>
</dbReference>
<accession>A0A1U7CXJ2</accession>
<feature type="transmembrane region" description="Helical" evidence="2">
    <location>
        <begin position="252"/>
        <end position="273"/>
    </location>
</feature>
<feature type="transmembrane region" description="Helical" evidence="2">
    <location>
        <begin position="50"/>
        <end position="68"/>
    </location>
</feature>
<feature type="transmembrane region" description="Helical" evidence="2">
    <location>
        <begin position="101"/>
        <end position="123"/>
    </location>
</feature>
<evidence type="ECO:0000256" key="2">
    <source>
        <dbReference type="SAM" id="Phobius"/>
    </source>
</evidence>
<organism evidence="3 4">
    <name type="scientific">Paludisphaera borealis</name>
    <dbReference type="NCBI Taxonomy" id="1387353"/>
    <lineage>
        <taxon>Bacteria</taxon>
        <taxon>Pseudomonadati</taxon>
        <taxon>Planctomycetota</taxon>
        <taxon>Planctomycetia</taxon>
        <taxon>Isosphaerales</taxon>
        <taxon>Isosphaeraceae</taxon>
        <taxon>Paludisphaera</taxon>
    </lineage>
</organism>
<keyword evidence="4" id="KW-1185">Reference proteome</keyword>
<dbReference type="EMBL" id="CP019082">
    <property type="protein sequence ID" value="APW63603.1"/>
    <property type="molecule type" value="Genomic_DNA"/>
</dbReference>